<reference evidence="1" key="3">
    <citation type="submission" date="2025-09" db="UniProtKB">
        <authorList>
            <consortium name="Ensembl"/>
        </authorList>
    </citation>
    <scope>IDENTIFICATION</scope>
</reference>
<accession>H3AG54</accession>
<dbReference type="Ensembl" id="ENSLACT00000008693.1">
    <property type="protein sequence ID" value="ENSLACP00000008625.1"/>
    <property type="gene ID" value="ENSLACG00000007623.1"/>
</dbReference>
<protein>
    <recommendedName>
        <fullName evidence="3">Natterin-4</fullName>
    </recommendedName>
</protein>
<dbReference type="AlphaFoldDB" id="H3AG54"/>
<dbReference type="PANTHER" id="PTHR31649:SF1">
    <property type="entry name" value="FARNESOIC ACID O-METHYL TRANSFERASE DOMAIN-CONTAINING PROTEIN"/>
    <property type="match status" value="1"/>
</dbReference>
<name>H3AG54_LATCH</name>
<dbReference type="GeneTree" id="ENSGT00400000024875"/>
<proteinExistence type="predicted"/>
<evidence type="ECO:0008006" key="3">
    <source>
        <dbReference type="Google" id="ProtNLM"/>
    </source>
</evidence>
<dbReference type="Gene3D" id="2.170.15.10">
    <property type="entry name" value="Proaerolysin, chain A, domain 3"/>
    <property type="match status" value="1"/>
</dbReference>
<evidence type="ECO:0000313" key="2">
    <source>
        <dbReference type="Proteomes" id="UP000008672"/>
    </source>
</evidence>
<keyword evidence="2" id="KW-1185">Reference proteome</keyword>
<dbReference type="Proteomes" id="UP000008672">
    <property type="component" value="Unassembled WGS sequence"/>
</dbReference>
<dbReference type="CDD" id="cd20220">
    <property type="entry name" value="PFM_natterin-3-like"/>
    <property type="match status" value="1"/>
</dbReference>
<organism evidence="1 2">
    <name type="scientific">Latimeria chalumnae</name>
    <name type="common">Coelacanth</name>
    <dbReference type="NCBI Taxonomy" id="7897"/>
    <lineage>
        <taxon>Eukaryota</taxon>
        <taxon>Metazoa</taxon>
        <taxon>Chordata</taxon>
        <taxon>Craniata</taxon>
        <taxon>Vertebrata</taxon>
        <taxon>Euteleostomi</taxon>
        <taxon>Coelacanthiformes</taxon>
        <taxon>Coelacanthidae</taxon>
        <taxon>Latimeria</taxon>
    </lineage>
</organism>
<reference evidence="2" key="1">
    <citation type="submission" date="2011-08" db="EMBL/GenBank/DDBJ databases">
        <title>The draft genome of Latimeria chalumnae.</title>
        <authorList>
            <person name="Di Palma F."/>
            <person name="Alfoldi J."/>
            <person name="Johnson J."/>
            <person name="Berlin A."/>
            <person name="Gnerre S."/>
            <person name="Jaffe D."/>
            <person name="MacCallum I."/>
            <person name="Young S."/>
            <person name="Walker B.J."/>
            <person name="Lander E."/>
            <person name="Lindblad-Toh K."/>
        </authorList>
    </citation>
    <scope>NUCLEOTIDE SEQUENCE [LARGE SCALE GENOMIC DNA]</scope>
    <source>
        <strain evidence="2">Wild caught</strain>
    </source>
</reference>
<reference evidence="1" key="2">
    <citation type="submission" date="2025-08" db="UniProtKB">
        <authorList>
            <consortium name="Ensembl"/>
        </authorList>
    </citation>
    <scope>IDENTIFICATION</scope>
</reference>
<evidence type="ECO:0000313" key="1">
    <source>
        <dbReference type="Ensembl" id="ENSLACP00000008625.1"/>
    </source>
</evidence>
<sequence>NLKWIEWNGSLPNGAVSIWNEHASRIDYVSATLDGEAGFYSQEKGPYCYYPYADKEHCTSSFKILVNEDDFEFLDWKSGFFGTLPENSVTTFPGAIVFVGKNKYGLGKVVPRFQAFFGSYNGKEYCYQTYNVLTVSKDYHTQKISNVRYLMNEAKCSQGPPEILASSKVINNNPETMKKTVTLSKTTLLEQSWDIGRPTKNEVTATISSGIPVVSGTSVTFAPETTFDWKEGVTCTKSVPRNLSLEVDIPPSCEREVVMEGKQMTIEIPFIATLTRIYRNGKTATTTIRGTFKDVQIEDVKAVENILPNHGCEVVIEGERT</sequence>
<dbReference type="EMBL" id="AFYH01185449">
    <property type="status" value="NOT_ANNOTATED_CDS"/>
    <property type="molecule type" value="Genomic_DNA"/>
</dbReference>
<dbReference type="PANTHER" id="PTHR31649">
    <property type="entry name" value="AGAP009604-PA"/>
    <property type="match status" value="1"/>
</dbReference>
<dbReference type="SUPFAM" id="SSF56973">
    <property type="entry name" value="Aerolisin/ETX pore-forming domain"/>
    <property type="match status" value="1"/>
</dbReference>